<gene>
    <name evidence="2" type="ORF">CYR32_07595</name>
</gene>
<dbReference type="RefSeq" id="WP_101823795.1">
    <property type="nucleotide sequence ID" value="NZ_PJZH01000005.1"/>
</dbReference>
<evidence type="ECO:0000259" key="1">
    <source>
        <dbReference type="Pfam" id="PF12146"/>
    </source>
</evidence>
<protein>
    <recommendedName>
        <fullName evidence="1">Serine aminopeptidase S33 domain-containing protein</fullName>
    </recommendedName>
</protein>
<proteinExistence type="predicted"/>
<dbReference type="PANTHER" id="PTHR11614">
    <property type="entry name" value="PHOSPHOLIPASE-RELATED"/>
    <property type="match status" value="1"/>
</dbReference>
<feature type="domain" description="Serine aminopeptidase S33" evidence="1">
    <location>
        <begin position="118"/>
        <end position="341"/>
    </location>
</feature>
<dbReference type="Proteomes" id="UP000234503">
    <property type="component" value="Unassembled WGS sequence"/>
</dbReference>
<dbReference type="Gene3D" id="3.40.50.1820">
    <property type="entry name" value="alpha/beta hydrolase"/>
    <property type="match status" value="1"/>
</dbReference>
<keyword evidence="3" id="KW-1185">Reference proteome</keyword>
<dbReference type="InterPro" id="IPR022742">
    <property type="entry name" value="Hydrolase_4"/>
</dbReference>
<comment type="caution">
    <text evidence="2">The sequence shown here is derived from an EMBL/GenBank/DDBJ whole genome shotgun (WGS) entry which is preliminary data.</text>
</comment>
<evidence type="ECO:0000313" key="2">
    <source>
        <dbReference type="EMBL" id="PLR36892.1"/>
    </source>
</evidence>
<dbReference type="Pfam" id="PF12146">
    <property type="entry name" value="Hydrolase_4"/>
    <property type="match status" value="1"/>
</dbReference>
<evidence type="ECO:0000313" key="3">
    <source>
        <dbReference type="Proteomes" id="UP000234503"/>
    </source>
</evidence>
<dbReference type="OrthoDB" id="8476759at2"/>
<organism evidence="2 3">
    <name type="scientific">Chimaeribacter coloradensis</name>
    <dbReference type="NCBI Taxonomy" id="2060068"/>
    <lineage>
        <taxon>Bacteria</taxon>
        <taxon>Pseudomonadati</taxon>
        <taxon>Pseudomonadota</taxon>
        <taxon>Gammaproteobacteria</taxon>
        <taxon>Enterobacterales</taxon>
        <taxon>Yersiniaceae</taxon>
        <taxon>Chimaeribacter</taxon>
    </lineage>
</organism>
<dbReference type="EMBL" id="PJZH01000005">
    <property type="protein sequence ID" value="PLR36892.1"/>
    <property type="molecule type" value="Genomic_DNA"/>
</dbReference>
<sequence length="489" mass="53971">MRFRVIRKRMKRLAILAAVAAVTLFTVRVYDTQRGPALEPWHTEAPPELEAAALDHTDWAGYLKAEQRAFDDVYRNVTQKLDSSERLPLNRYFEGSPIYPEHFRHDWNRSYELVPPGKPRGAVVMLHGLTDSPYSLRHLAEHYRQRGWLVVGIRLPAHGTVPGALTRVSWEDWLAATRLAVREARAKTGPEAPLQLVGFSNGGALAMKYTLDSLQDKTLARPQRVVLISPMIGVTAFARFAGIAGWPAVFPPFAKAAWLSILPEFNPFKYNSFPVNGARQSWQLTQALQQQIAAAQRGGQLAQLPPVLTFQSVLDSTVSTRAVVEALYNRLPANGSELVLFDINRRAEFGPLLRPDADTAIDTLLPAPPRRYTTTVISNAPPGAKTPGNSAVAVRLSAGQTVPQQQVLGIAYPPEIYSLSHVALPFPPEDSLYGRTPAAPRQFGISFGTLASRGERGALVESMDALMRISSNPFYPYLLARIDQGIAQE</sequence>
<accession>A0A2N5E6F6</accession>
<name>A0A2N5E6F6_9GAMM</name>
<dbReference type="InterPro" id="IPR051044">
    <property type="entry name" value="MAG_DAG_Lipase"/>
</dbReference>
<dbReference type="SUPFAM" id="SSF53474">
    <property type="entry name" value="alpha/beta-Hydrolases"/>
    <property type="match status" value="1"/>
</dbReference>
<reference evidence="2 3" key="1">
    <citation type="submission" date="2017-12" db="EMBL/GenBank/DDBJ databases">
        <title>Characterization of six clinical isolates of Enterochimera gen. nov., a novel genus of the Yersiniaciae family and the three species Enterochimera arupensis sp. nov., Enterochimera coloradensis sp. nov, and Enterochimera californica sp. nov.</title>
        <authorList>
            <person name="Rossi A."/>
            <person name="Fisher M."/>
        </authorList>
    </citation>
    <scope>NUCLEOTIDE SEQUENCE [LARGE SCALE GENOMIC DNA]</scope>
    <source>
        <strain evidence="3">2016-Iso4</strain>
    </source>
</reference>
<dbReference type="AlphaFoldDB" id="A0A2N5E6F6"/>
<dbReference type="InterPro" id="IPR029058">
    <property type="entry name" value="AB_hydrolase_fold"/>
</dbReference>